<dbReference type="SUPFAM" id="SSF47413">
    <property type="entry name" value="lambda repressor-like DNA-binding domains"/>
    <property type="match status" value="1"/>
</dbReference>
<evidence type="ECO:0000313" key="6">
    <source>
        <dbReference type="Proteomes" id="UP001596391"/>
    </source>
</evidence>
<dbReference type="Pfam" id="PF01381">
    <property type="entry name" value="HTH_3"/>
    <property type="match status" value="1"/>
</dbReference>
<dbReference type="RefSeq" id="WP_263369630.1">
    <property type="nucleotide sequence ID" value="NZ_JAGSYD010000001.1"/>
</dbReference>
<dbReference type="InterPro" id="IPR052359">
    <property type="entry name" value="HTH-type_reg/antitoxin"/>
</dbReference>
<accession>A0ABW1ZBX6</accession>
<evidence type="ECO:0000256" key="3">
    <source>
        <dbReference type="ARBA" id="ARBA00023163"/>
    </source>
</evidence>
<keyword evidence="2" id="KW-0238">DNA-binding</keyword>
<dbReference type="PANTHER" id="PTHR36511:SF3">
    <property type="entry name" value="ANTITOXIN HIGA-2"/>
    <property type="match status" value="1"/>
</dbReference>
<gene>
    <name evidence="5" type="ORF">ACFQBQ_10085</name>
</gene>
<name>A0ABW1ZBX6_9BACT</name>
<reference evidence="6" key="1">
    <citation type="journal article" date="2019" name="Int. J. Syst. Evol. Microbiol.">
        <title>The Global Catalogue of Microorganisms (GCM) 10K type strain sequencing project: providing services to taxonomists for standard genome sequencing and annotation.</title>
        <authorList>
            <consortium name="The Broad Institute Genomics Platform"/>
            <consortium name="The Broad Institute Genome Sequencing Center for Infectious Disease"/>
            <person name="Wu L."/>
            <person name="Ma J."/>
        </authorList>
    </citation>
    <scope>NUCLEOTIDE SEQUENCE [LARGE SCALE GENOMIC DNA]</scope>
    <source>
        <strain evidence="6">CGMCC 1.16026</strain>
    </source>
</reference>
<dbReference type="InterPro" id="IPR001387">
    <property type="entry name" value="Cro/C1-type_HTH"/>
</dbReference>
<feature type="domain" description="HTH cro/C1-type" evidence="4">
    <location>
        <begin position="53"/>
        <end position="96"/>
    </location>
</feature>
<evidence type="ECO:0000256" key="1">
    <source>
        <dbReference type="ARBA" id="ARBA00023015"/>
    </source>
</evidence>
<dbReference type="CDD" id="cd00093">
    <property type="entry name" value="HTH_XRE"/>
    <property type="match status" value="1"/>
</dbReference>
<comment type="caution">
    <text evidence="5">The sequence shown here is derived from an EMBL/GenBank/DDBJ whole genome shotgun (WGS) entry which is preliminary data.</text>
</comment>
<keyword evidence="1" id="KW-0805">Transcription regulation</keyword>
<organism evidence="5 6">
    <name type="scientific">Granulicella cerasi</name>
    <dbReference type="NCBI Taxonomy" id="741063"/>
    <lineage>
        <taxon>Bacteria</taxon>
        <taxon>Pseudomonadati</taxon>
        <taxon>Acidobacteriota</taxon>
        <taxon>Terriglobia</taxon>
        <taxon>Terriglobales</taxon>
        <taxon>Acidobacteriaceae</taxon>
        <taxon>Granulicella</taxon>
    </lineage>
</organism>
<protein>
    <submittedName>
        <fullName evidence="5">Helix-turn-helix domain-containing protein</fullName>
    </submittedName>
</protein>
<evidence type="ECO:0000256" key="2">
    <source>
        <dbReference type="ARBA" id="ARBA00023125"/>
    </source>
</evidence>
<keyword evidence="6" id="KW-1185">Reference proteome</keyword>
<proteinExistence type="predicted"/>
<dbReference type="Proteomes" id="UP001596391">
    <property type="component" value="Unassembled WGS sequence"/>
</dbReference>
<evidence type="ECO:0000259" key="4">
    <source>
        <dbReference type="PROSITE" id="PS50943"/>
    </source>
</evidence>
<dbReference type="Gene3D" id="1.10.260.40">
    <property type="entry name" value="lambda repressor-like DNA-binding domains"/>
    <property type="match status" value="1"/>
</dbReference>
<evidence type="ECO:0000313" key="5">
    <source>
        <dbReference type="EMBL" id="MFC6645920.1"/>
    </source>
</evidence>
<keyword evidence="3" id="KW-0804">Transcription</keyword>
<dbReference type="PROSITE" id="PS50943">
    <property type="entry name" value="HTH_CROC1"/>
    <property type="match status" value="1"/>
</dbReference>
<sequence length="108" mass="12030">MKTKTEKYKSKRLGVAHRLAKDLDSVGMIDKWTMRELDVRALTPVKPLSPAKIVSIRRREKASQAVFASMLGVTVSLVSQWERGEKKPSGPSLKLLTLVAKNGLDWVA</sequence>
<dbReference type="SMART" id="SM00530">
    <property type="entry name" value="HTH_XRE"/>
    <property type="match status" value="1"/>
</dbReference>
<dbReference type="EMBL" id="JBHSWI010000001">
    <property type="protein sequence ID" value="MFC6645920.1"/>
    <property type="molecule type" value="Genomic_DNA"/>
</dbReference>
<dbReference type="InterPro" id="IPR010982">
    <property type="entry name" value="Lambda_DNA-bd_dom_sf"/>
</dbReference>
<dbReference type="PANTHER" id="PTHR36511">
    <property type="entry name" value="MERR FAMILY BACTERIAL REGULATORY PROTEIN"/>
    <property type="match status" value="1"/>
</dbReference>